<accession>A0A1X7UZJ2</accession>
<dbReference type="STRING" id="400682.A0A1X7UZJ2"/>
<comment type="cofactor">
    <cofactor evidence="1">
        <name>a divalent metal cation</name>
        <dbReference type="ChEBI" id="CHEBI:60240"/>
    </cofactor>
</comment>
<dbReference type="EnsemblMetazoa" id="Aqu2.1.32772_001">
    <property type="protein sequence ID" value="Aqu2.1.32772_001"/>
    <property type="gene ID" value="Aqu2.1.32772"/>
</dbReference>
<dbReference type="AlphaFoldDB" id="A0A1X7UZJ2"/>
<dbReference type="Pfam" id="PF13359">
    <property type="entry name" value="DDE_Tnp_4"/>
    <property type="match status" value="1"/>
</dbReference>
<evidence type="ECO:0000313" key="5">
    <source>
        <dbReference type="EnsemblMetazoa" id="Aqu2.1.32772_001"/>
    </source>
</evidence>
<sequence length="150" mass="16891">MADFCRKNKNRSLNVRDPSPPSTKMTVGGMGLASSHWLTLKKLAGKVMVALDSNTIPEPLPLPNATEIPLLFVIVGDEAFPLNCNMLRPNPGRYVPEDEAIYNYRLSRARRVIENIFGILASRWRRFGKPIIVQPYRVEVYAKACIALHN</sequence>
<reference evidence="5" key="1">
    <citation type="submission" date="2017-05" db="UniProtKB">
        <authorList>
            <consortium name="EnsemblMetazoa"/>
        </authorList>
    </citation>
    <scope>IDENTIFICATION</scope>
</reference>
<evidence type="ECO:0000259" key="4">
    <source>
        <dbReference type="Pfam" id="PF13359"/>
    </source>
</evidence>
<name>A0A1X7UZJ2_AMPQE</name>
<organism evidence="5">
    <name type="scientific">Amphimedon queenslandica</name>
    <name type="common">Sponge</name>
    <dbReference type="NCBI Taxonomy" id="400682"/>
    <lineage>
        <taxon>Eukaryota</taxon>
        <taxon>Metazoa</taxon>
        <taxon>Porifera</taxon>
        <taxon>Demospongiae</taxon>
        <taxon>Heteroscleromorpha</taxon>
        <taxon>Haplosclerida</taxon>
        <taxon>Niphatidae</taxon>
        <taxon>Amphimedon</taxon>
    </lineage>
</organism>
<evidence type="ECO:0000256" key="2">
    <source>
        <dbReference type="ARBA" id="ARBA00022723"/>
    </source>
</evidence>
<dbReference type="OMA" id="AFPLNCN"/>
<feature type="region of interest" description="Disordered" evidence="3">
    <location>
        <begin position="1"/>
        <end position="23"/>
    </location>
</feature>
<protein>
    <recommendedName>
        <fullName evidence="4">DDE Tnp4 domain-containing protein</fullName>
    </recommendedName>
</protein>
<evidence type="ECO:0000256" key="1">
    <source>
        <dbReference type="ARBA" id="ARBA00001968"/>
    </source>
</evidence>
<proteinExistence type="predicted"/>
<feature type="domain" description="DDE Tnp4" evidence="4">
    <location>
        <begin position="73"/>
        <end position="150"/>
    </location>
</feature>
<evidence type="ECO:0000256" key="3">
    <source>
        <dbReference type="SAM" id="MobiDB-lite"/>
    </source>
</evidence>
<dbReference type="GO" id="GO:0046872">
    <property type="term" value="F:metal ion binding"/>
    <property type="evidence" value="ECO:0007669"/>
    <property type="project" value="UniProtKB-KW"/>
</dbReference>
<dbReference type="eggNOG" id="ENOG502SERC">
    <property type="taxonomic scope" value="Eukaryota"/>
</dbReference>
<dbReference type="InterPro" id="IPR027806">
    <property type="entry name" value="HARBI1_dom"/>
</dbReference>
<keyword evidence="2" id="KW-0479">Metal-binding</keyword>
<dbReference type="InParanoid" id="A0A1X7UZJ2"/>